<organism evidence="2">
    <name type="scientific">Chromera velia CCMP2878</name>
    <dbReference type="NCBI Taxonomy" id="1169474"/>
    <lineage>
        <taxon>Eukaryota</taxon>
        <taxon>Sar</taxon>
        <taxon>Alveolata</taxon>
        <taxon>Colpodellida</taxon>
        <taxon>Chromeraceae</taxon>
        <taxon>Chromera</taxon>
    </lineage>
</organism>
<feature type="region of interest" description="Disordered" evidence="1">
    <location>
        <begin position="1"/>
        <end position="137"/>
    </location>
</feature>
<dbReference type="AlphaFoldDB" id="A0A0G4F408"/>
<evidence type="ECO:0000313" key="2">
    <source>
        <dbReference type="EMBL" id="CEM06446.1"/>
    </source>
</evidence>
<feature type="compositionally biased region" description="Low complexity" evidence="1">
    <location>
        <begin position="18"/>
        <end position="30"/>
    </location>
</feature>
<protein>
    <submittedName>
        <fullName evidence="2">Uncharacterized protein</fullName>
    </submittedName>
</protein>
<accession>A0A0G4F408</accession>
<gene>
    <name evidence="2" type="ORF">Cvel_14909</name>
</gene>
<feature type="compositionally biased region" description="Basic and acidic residues" evidence="1">
    <location>
        <begin position="62"/>
        <end position="73"/>
    </location>
</feature>
<reference evidence="2" key="1">
    <citation type="submission" date="2014-11" db="EMBL/GenBank/DDBJ databases">
        <authorList>
            <person name="Otto D Thomas"/>
            <person name="Naeem Raeece"/>
        </authorList>
    </citation>
    <scope>NUCLEOTIDE SEQUENCE</scope>
</reference>
<sequence length="364" mass="36530">METHESFQQEDPVDHPDVGLPDLLPLVPADVEMEDAQAEEGDGRGGGGLAEGGSDRQAAGKRQREGLGAHEAPEGQTGGMFGRSINALSDGGGGDGAFASGEASRGAKSRRLSESGDTPSGSAAAAAAARGSAANRKVCEHGRRSVGGGIFVFMDGSGEGAVNVAAGTFVRTIGSALLARSAGDVEFVRTIAAAMSARTVGGAESVSMESAVIGASLVARKRACPPTAAKLSHVKKRGGGVVPVFMGRLKQIVRIVSSAESASMVSVVISVRTAYVRASASMAVSVPNAHNAAAGANMVGFLLYAESAGQIFVYTERGVEMSARSVEAVASASTEFAVTDAKSVRGTVCVSTDGDVTVAGSVGV</sequence>
<feature type="compositionally biased region" description="Low complexity" evidence="1">
    <location>
        <begin position="120"/>
        <end position="134"/>
    </location>
</feature>
<feature type="compositionally biased region" description="Acidic residues" evidence="1">
    <location>
        <begin position="31"/>
        <end position="40"/>
    </location>
</feature>
<feature type="compositionally biased region" description="Basic and acidic residues" evidence="1">
    <location>
        <begin position="1"/>
        <end position="17"/>
    </location>
</feature>
<proteinExistence type="predicted"/>
<dbReference type="EMBL" id="CDMZ01000089">
    <property type="protein sequence ID" value="CEM06446.1"/>
    <property type="molecule type" value="Genomic_DNA"/>
</dbReference>
<evidence type="ECO:0000256" key="1">
    <source>
        <dbReference type="SAM" id="MobiDB-lite"/>
    </source>
</evidence>
<dbReference type="VEuPathDB" id="CryptoDB:Cvel_14909"/>
<dbReference type="PhylomeDB" id="A0A0G4F408"/>
<name>A0A0G4F408_9ALVE</name>